<dbReference type="EMBL" id="KZ613489">
    <property type="protein sequence ID" value="PMD19488.1"/>
    <property type="molecule type" value="Genomic_DNA"/>
</dbReference>
<dbReference type="Proteomes" id="UP000235672">
    <property type="component" value="Unassembled WGS sequence"/>
</dbReference>
<gene>
    <name evidence="1" type="ORF">NA56DRAFT_647198</name>
</gene>
<name>A0A2J6PZP4_9HELO</name>
<dbReference type="AlphaFoldDB" id="A0A2J6PZP4"/>
<protein>
    <submittedName>
        <fullName evidence="1">Uncharacterized protein</fullName>
    </submittedName>
</protein>
<dbReference type="OrthoDB" id="3458412at2759"/>
<sequence length="162" mass="17102">MLHPSPATIKSISRYKQSNKSLNMLPPIKIPVPSGTNAIYLTALSLYDKPSTVSVSWTDGSATFGADFVGPSETYVLGDKIFGQPIIAAVPVPSEVSVSFNFEDTMTSQHSVSEPITKKVGPEGIATSVQISGYAAADHHHHKPTTITMVFQGSLGGLSAQS</sequence>
<proteinExistence type="predicted"/>
<organism evidence="1 2">
    <name type="scientific">Hyaloscypha hepaticicola</name>
    <dbReference type="NCBI Taxonomy" id="2082293"/>
    <lineage>
        <taxon>Eukaryota</taxon>
        <taxon>Fungi</taxon>
        <taxon>Dikarya</taxon>
        <taxon>Ascomycota</taxon>
        <taxon>Pezizomycotina</taxon>
        <taxon>Leotiomycetes</taxon>
        <taxon>Helotiales</taxon>
        <taxon>Hyaloscyphaceae</taxon>
        <taxon>Hyaloscypha</taxon>
    </lineage>
</organism>
<keyword evidence="2" id="KW-1185">Reference proteome</keyword>
<accession>A0A2J6PZP4</accession>
<evidence type="ECO:0000313" key="2">
    <source>
        <dbReference type="Proteomes" id="UP000235672"/>
    </source>
</evidence>
<evidence type="ECO:0000313" key="1">
    <source>
        <dbReference type="EMBL" id="PMD19488.1"/>
    </source>
</evidence>
<reference evidence="1 2" key="1">
    <citation type="submission" date="2016-05" db="EMBL/GenBank/DDBJ databases">
        <title>A degradative enzymes factory behind the ericoid mycorrhizal symbiosis.</title>
        <authorList>
            <consortium name="DOE Joint Genome Institute"/>
            <person name="Martino E."/>
            <person name="Morin E."/>
            <person name="Grelet G."/>
            <person name="Kuo A."/>
            <person name="Kohler A."/>
            <person name="Daghino S."/>
            <person name="Barry K."/>
            <person name="Choi C."/>
            <person name="Cichocki N."/>
            <person name="Clum A."/>
            <person name="Copeland A."/>
            <person name="Hainaut M."/>
            <person name="Haridas S."/>
            <person name="Labutti K."/>
            <person name="Lindquist E."/>
            <person name="Lipzen A."/>
            <person name="Khouja H.-R."/>
            <person name="Murat C."/>
            <person name="Ohm R."/>
            <person name="Olson A."/>
            <person name="Spatafora J."/>
            <person name="Veneault-Fourrey C."/>
            <person name="Henrissat B."/>
            <person name="Grigoriev I."/>
            <person name="Martin F."/>
            <person name="Perotto S."/>
        </authorList>
    </citation>
    <scope>NUCLEOTIDE SEQUENCE [LARGE SCALE GENOMIC DNA]</scope>
    <source>
        <strain evidence="1 2">UAMH 7357</strain>
    </source>
</reference>